<accession>A0ABV1INZ2</accession>
<dbReference type="RefSeq" id="WP_223383286.1">
    <property type="nucleotide sequence ID" value="NZ_JBBNIB010000135.1"/>
</dbReference>
<sequence length="224" mass="26315">MCENAKILCPYCLTREIDPAQAICSVCYSKEDKLERGSWDDLRKRKNTDEIQMFTIAKKVDEAFQVPENKAYACREKHEMIQAEALEREMEAFHRRRILCMAEIFSKIDCSSLFPSYIELDTYFKNVRDYAHQRIAAEQLREVWEYLRSQIPWKSLSSQQMDLGAELLNFWCGEDELDWGYSQYFEIAAGNLKPFIAMTLFTEILCKHFPDVMSAPVKRLSSKL</sequence>
<dbReference type="EMBL" id="JBBNIB010000135">
    <property type="protein sequence ID" value="MEQ2688552.1"/>
    <property type="molecule type" value="Genomic_DNA"/>
</dbReference>
<evidence type="ECO:0000313" key="2">
    <source>
        <dbReference type="Proteomes" id="UP001439984"/>
    </source>
</evidence>
<comment type="caution">
    <text evidence="1">The sequence shown here is derived from an EMBL/GenBank/DDBJ whole genome shotgun (WGS) entry which is preliminary data.</text>
</comment>
<keyword evidence="2" id="KW-1185">Reference proteome</keyword>
<evidence type="ECO:0000313" key="1">
    <source>
        <dbReference type="EMBL" id="MEQ2688552.1"/>
    </source>
</evidence>
<reference evidence="1 2" key="1">
    <citation type="submission" date="2024-04" db="EMBL/GenBank/DDBJ databases">
        <title>Human intestinal bacterial collection.</title>
        <authorList>
            <person name="Pauvert C."/>
            <person name="Hitch T.C.A."/>
            <person name="Clavel T."/>
        </authorList>
    </citation>
    <scope>NUCLEOTIDE SEQUENCE [LARGE SCALE GENOMIC DNA]</scope>
    <source>
        <strain evidence="1 2">CLA-AA-H236</strain>
    </source>
</reference>
<gene>
    <name evidence="1" type="ORF">AAAU72_10275</name>
</gene>
<organism evidence="1 2">
    <name type="scientific">Faecalibacterium longum</name>
    <dbReference type="NCBI Taxonomy" id="1851428"/>
    <lineage>
        <taxon>Bacteria</taxon>
        <taxon>Bacillati</taxon>
        <taxon>Bacillota</taxon>
        <taxon>Clostridia</taxon>
        <taxon>Eubacteriales</taxon>
        <taxon>Oscillospiraceae</taxon>
        <taxon>Faecalibacterium</taxon>
    </lineage>
</organism>
<dbReference type="Proteomes" id="UP001439984">
    <property type="component" value="Unassembled WGS sequence"/>
</dbReference>
<name>A0ABV1INZ2_9FIRM</name>
<protein>
    <submittedName>
        <fullName evidence="1">Uncharacterized protein</fullName>
    </submittedName>
</protein>
<proteinExistence type="predicted"/>